<evidence type="ECO:0000313" key="3">
    <source>
        <dbReference type="Proteomes" id="UP000249354"/>
    </source>
</evidence>
<dbReference type="InterPro" id="IPR029044">
    <property type="entry name" value="Nucleotide-diphossugar_trans"/>
</dbReference>
<dbReference type="InterPro" id="IPR001173">
    <property type="entry name" value="Glyco_trans_2-like"/>
</dbReference>
<proteinExistence type="predicted"/>
<reference evidence="3" key="1">
    <citation type="submission" date="2018-04" db="EMBL/GenBank/DDBJ databases">
        <authorList>
            <person name="Cornet L."/>
        </authorList>
    </citation>
    <scope>NUCLEOTIDE SEQUENCE [LARGE SCALE GENOMIC DNA]</scope>
</reference>
<evidence type="ECO:0000313" key="2">
    <source>
        <dbReference type="EMBL" id="PZO21740.1"/>
    </source>
</evidence>
<name>A0A2W4UR43_9CYAN</name>
<dbReference type="AlphaFoldDB" id="A0A2W4UR43"/>
<dbReference type="Pfam" id="PF00535">
    <property type="entry name" value="Glycos_transf_2"/>
    <property type="match status" value="1"/>
</dbReference>
<dbReference type="Proteomes" id="UP000249354">
    <property type="component" value="Unassembled WGS sequence"/>
</dbReference>
<comment type="caution">
    <text evidence="2">The sequence shown here is derived from an EMBL/GenBank/DDBJ whole genome shotgun (WGS) entry which is preliminary data.</text>
</comment>
<reference evidence="2 3" key="2">
    <citation type="submission" date="2018-06" db="EMBL/GenBank/DDBJ databases">
        <title>Metagenomic assembly of (sub)arctic Cyanobacteria and their associated microbiome from non-axenic cultures.</title>
        <authorList>
            <person name="Baurain D."/>
        </authorList>
    </citation>
    <scope>NUCLEOTIDE SEQUENCE [LARGE SCALE GENOMIC DNA]</scope>
    <source>
        <strain evidence="2">ULC129bin1</strain>
    </source>
</reference>
<dbReference type="PANTHER" id="PTHR22916:SF3">
    <property type="entry name" value="UDP-GLCNAC:BETAGAL BETA-1,3-N-ACETYLGLUCOSAMINYLTRANSFERASE-LIKE PROTEIN 1"/>
    <property type="match status" value="1"/>
</dbReference>
<sequence length="311" mass="34872">MNDLPLVSVVTPAYNAAAFIAETLQSVQQQSYEHWEMVVVDDGSTDETAAIVGRYAAEDTRIRLISQPNGGVSKARNQGVNEAHGELIAFLDADDRWLPDKLTAHVEFMRSHPKASASFARAALIHFDGTATHRTTHNFTEQVAVQAVLYNNPTITTSNIVIYKSVFETLGGFDESMGHDEDIELLFRLTYHPGFELMGLNRILLQYRLCENGLSSNLAKMEAGWMTLMEKARTSAPDLIEQHYSAAHSAKLQYLARKSLRLNMPAAVGMSFINRAIAYRWKSLYKQPKMIAIALLIYLKLITFNQFKISI</sequence>
<gene>
    <name evidence="2" type="ORF">DCF25_04675</name>
</gene>
<dbReference type="SUPFAM" id="SSF53448">
    <property type="entry name" value="Nucleotide-diphospho-sugar transferases"/>
    <property type="match status" value="1"/>
</dbReference>
<organism evidence="2 3">
    <name type="scientific">Leptolyngbya foveolarum</name>
    <dbReference type="NCBI Taxonomy" id="47253"/>
    <lineage>
        <taxon>Bacteria</taxon>
        <taxon>Bacillati</taxon>
        <taxon>Cyanobacteriota</taxon>
        <taxon>Cyanophyceae</taxon>
        <taxon>Leptolyngbyales</taxon>
        <taxon>Leptolyngbyaceae</taxon>
        <taxon>Leptolyngbya group</taxon>
        <taxon>Leptolyngbya</taxon>
    </lineage>
</organism>
<keyword evidence="2" id="KW-0808">Transferase</keyword>
<dbReference type="Gene3D" id="3.90.550.10">
    <property type="entry name" value="Spore Coat Polysaccharide Biosynthesis Protein SpsA, Chain A"/>
    <property type="match status" value="1"/>
</dbReference>
<dbReference type="EMBL" id="QBMC01000018">
    <property type="protein sequence ID" value="PZO21740.1"/>
    <property type="molecule type" value="Genomic_DNA"/>
</dbReference>
<evidence type="ECO:0000259" key="1">
    <source>
        <dbReference type="Pfam" id="PF00535"/>
    </source>
</evidence>
<accession>A0A2W4UR43</accession>
<feature type="domain" description="Glycosyltransferase 2-like" evidence="1">
    <location>
        <begin position="8"/>
        <end position="170"/>
    </location>
</feature>
<dbReference type="GO" id="GO:0016758">
    <property type="term" value="F:hexosyltransferase activity"/>
    <property type="evidence" value="ECO:0007669"/>
    <property type="project" value="UniProtKB-ARBA"/>
</dbReference>
<dbReference type="PANTHER" id="PTHR22916">
    <property type="entry name" value="GLYCOSYLTRANSFERASE"/>
    <property type="match status" value="1"/>
</dbReference>
<protein>
    <submittedName>
        <fullName evidence="2">Glucosyl transferase</fullName>
    </submittedName>
</protein>
<dbReference type="CDD" id="cd00761">
    <property type="entry name" value="Glyco_tranf_GTA_type"/>
    <property type="match status" value="1"/>
</dbReference>